<dbReference type="PANTHER" id="PTHR34987">
    <property type="entry name" value="C, PUTATIVE (AFU_ORTHOLOGUE AFUA_3G02880)-RELATED"/>
    <property type="match status" value="1"/>
</dbReference>
<feature type="compositionally biased region" description="Basic and acidic residues" evidence="1">
    <location>
        <begin position="766"/>
        <end position="799"/>
    </location>
</feature>
<keyword evidence="5" id="KW-1185">Reference proteome</keyword>
<dbReference type="PANTHER" id="PTHR34987:SF2">
    <property type="entry name" value="B, PUTATIVE (AFU_ORTHOLOGUE AFUA_7G05040)-RELATED"/>
    <property type="match status" value="1"/>
</dbReference>
<dbReference type="RefSeq" id="WP_232550265.1">
    <property type="nucleotide sequence ID" value="NZ_CP115965.1"/>
</dbReference>
<dbReference type="InterPro" id="IPR035398">
    <property type="entry name" value="Bac_rhamnosid_C"/>
</dbReference>
<feature type="region of interest" description="Disordered" evidence="1">
    <location>
        <begin position="760"/>
        <end position="799"/>
    </location>
</feature>
<dbReference type="Gene3D" id="2.60.120.260">
    <property type="entry name" value="Galactose-binding domain-like"/>
    <property type="match status" value="1"/>
</dbReference>
<dbReference type="EMBL" id="CP115965">
    <property type="protein sequence ID" value="WZW99375.1"/>
    <property type="molecule type" value="Genomic_DNA"/>
</dbReference>
<dbReference type="InterPro" id="IPR035396">
    <property type="entry name" value="Bac_rhamnosid6H"/>
</dbReference>
<dbReference type="Gene3D" id="1.50.10.10">
    <property type="match status" value="1"/>
</dbReference>
<proteinExistence type="predicted"/>
<accession>A0ABZ3C9W6</accession>
<dbReference type="InterPro" id="IPR012341">
    <property type="entry name" value="6hp_glycosidase-like_sf"/>
</dbReference>
<organism evidence="4 5">
    <name type="scientific">Propioniciclava soli</name>
    <dbReference type="NCBI Taxonomy" id="2775081"/>
    <lineage>
        <taxon>Bacteria</taxon>
        <taxon>Bacillati</taxon>
        <taxon>Actinomycetota</taxon>
        <taxon>Actinomycetes</taxon>
        <taxon>Propionibacteriales</taxon>
        <taxon>Propionibacteriaceae</taxon>
        <taxon>Propioniciclava</taxon>
    </lineage>
</organism>
<sequence length="799" mass="86928">MDLPWLWLPHDPTDSGSVARLARFRSEFTWAGASGAALPLLITAVHRYRLFVNGTLVAVGPLKPGPADWFADTVDVAPHLTTGGNVLALEVLTYREDVPGNASLRRGAAPGLSVSGPLPGGADAADALRWRCSPCPGRTFLQGVNTVFLGIQERVDATLEHHGWLDAGFDDRAWAVPVPAPRPPGDAAMCVLPRPVPPLALEPCPWAGIARTRGDDPGWEALLGGRPVTVPAHREVEVDLDVGVLTTAFVSAAMSGGAGAELTLTAAECYEGEPIDLPWLRRKGDRTDARTGDLHADPDHYRVAGHGSPDAPELWRPFWFRTVRYLRVRVTTGDEPLTLRGVMLTRTGYPLEVTGSFRSSSPLHARLWETSLRTLRNCMHDTFEDCPFYEQLQYAMDTRSQALFSLHISSDDRLVRRAISDFAASGHPEGLTRSNAPGIIPQVIPGFSLFWVFMLADHLDHVGDRSFTRPFLPRVHAILSVFDAALTEDGFVLSPPDRPDTHPDGEIWNFVDWTDAWRASRGVPELGERRANTILTFQYATALRSAERIADACGEPGASAEYRARAEDVIARINASSAWDPSTGYYRDSDSGVPMSQHAQVWAVLAGAISGPAARDLLCRAVGDATLTRCSYAMSHSLFDAARIAGAHEVVDWTPWQEMLELNLTTWAEDAVSHRSDCHGWGSVPLQHFPRWVLGVSPLSPGFASAGVDPVPGDLRFAEGVVPTPHGSIAVRWERDGAGTVRVRVDAPTSIDLVIPEGSTGVSWSQRDDVQSMDFELPHHRDGSPSGDRIERDGEAAGR</sequence>
<reference evidence="4 5" key="1">
    <citation type="journal article" date="2023" name="Environ Microbiome">
        <title>A coral-associated actinobacterium mitigates coral bleaching under heat stress.</title>
        <authorList>
            <person name="Li J."/>
            <person name="Zou Y."/>
            <person name="Li Q."/>
            <person name="Zhang J."/>
            <person name="Bourne D.G."/>
            <person name="Lyu Y."/>
            <person name="Liu C."/>
            <person name="Zhang S."/>
        </authorList>
    </citation>
    <scope>NUCLEOTIDE SEQUENCE [LARGE SCALE GENOMIC DNA]</scope>
    <source>
        <strain evidence="4 5">SCSIO 13291</strain>
    </source>
</reference>
<dbReference type="SUPFAM" id="SSF48208">
    <property type="entry name" value="Six-hairpin glycosidases"/>
    <property type="match status" value="1"/>
</dbReference>
<feature type="domain" description="Alpha-L-rhamnosidase C-terminal" evidence="3">
    <location>
        <begin position="695"/>
        <end position="759"/>
    </location>
</feature>
<protein>
    <submittedName>
        <fullName evidence="4">Alpha-L-rhamnosidase C-terminal domain-containing protein</fullName>
    </submittedName>
</protein>
<dbReference type="InterPro" id="IPR008928">
    <property type="entry name" value="6-hairpin_glycosidase_sf"/>
</dbReference>
<dbReference type="Gene3D" id="2.60.420.10">
    <property type="entry name" value="Maltose phosphorylase, domain 3"/>
    <property type="match status" value="1"/>
</dbReference>
<feature type="domain" description="Alpha-L-rhamnosidase six-hairpin glycosidase" evidence="2">
    <location>
        <begin position="354"/>
        <end position="608"/>
    </location>
</feature>
<dbReference type="Pfam" id="PF17390">
    <property type="entry name" value="Bac_rhamnosid_C"/>
    <property type="match status" value="1"/>
</dbReference>
<evidence type="ECO:0000313" key="4">
    <source>
        <dbReference type="EMBL" id="WZW99375.1"/>
    </source>
</evidence>
<name>A0ABZ3C9W6_9ACTN</name>
<evidence type="ECO:0000259" key="2">
    <source>
        <dbReference type="Pfam" id="PF17389"/>
    </source>
</evidence>
<evidence type="ECO:0000313" key="5">
    <source>
        <dbReference type="Proteomes" id="UP001434337"/>
    </source>
</evidence>
<dbReference type="Pfam" id="PF17389">
    <property type="entry name" value="Bac_rhamnosid6H"/>
    <property type="match status" value="1"/>
</dbReference>
<dbReference type="Proteomes" id="UP001434337">
    <property type="component" value="Chromosome"/>
</dbReference>
<evidence type="ECO:0000259" key="3">
    <source>
        <dbReference type="Pfam" id="PF17390"/>
    </source>
</evidence>
<evidence type="ECO:0000256" key="1">
    <source>
        <dbReference type="SAM" id="MobiDB-lite"/>
    </source>
</evidence>
<gene>
    <name evidence="4" type="ORF">PCC79_04020</name>
</gene>